<name>A0A845AFA7_9SPHN</name>
<evidence type="ECO:0008006" key="3">
    <source>
        <dbReference type="Google" id="ProtNLM"/>
    </source>
</evidence>
<dbReference type="Proteomes" id="UP000439780">
    <property type="component" value="Unassembled WGS sequence"/>
</dbReference>
<organism evidence="1 2">
    <name type="scientific">Qipengyuania algicida</name>
    <dbReference type="NCBI Taxonomy" id="1836209"/>
    <lineage>
        <taxon>Bacteria</taxon>
        <taxon>Pseudomonadati</taxon>
        <taxon>Pseudomonadota</taxon>
        <taxon>Alphaproteobacteria</taxon>
        <taxon>Sphingomonadales</taxon>
        <taxon>Erythrobacteraceae</taxon>
        <taxon>Qipengyuania</taxon>
    </lineage>
</organism>
<dbReference type="EMBL" id="WTYA01000002">
    <property type="protein sequence ID" value="MXP27913.1"/>
    <property type="molecule type" value="Genomic_DNA"/>
</dbReference>
<evidence type="ECO:0000313" key="1">
    <source>
        <dbReference type="EMBL" id="MXP27913.1"/>
    </source>
</evidence>
<accession>A0A845AFA7</accession>
<evidence type="ECO:0000313" key="2">
    <source>
        <dbReference type="Proteomes" id="UP000439780"/>
    </source>
</evidence>
<gene>
    <name evidence="1" type="ORF">GRI58_03635</name>
</gene>
<reference evidence="1 2" key="1">
    <citation type="submission" date="2019-12" db="EMBL/GenBank/DDBJ databases">
        <title>Genomic-based taxomic classification of the family Erythrobacteraceae.</title>
        <authorList>
            <person name="Xu L."/>
        </authorList>
    </citation>
    <scope>NUCLEOTIDE SEQUENCE [LARGE SCALE GENOMIC DNA]</scope>
    <source>
        <strain evidence="1 2">KEMB 9005-328</strain>
    </source>
</reference>
<keyword evidence="2" id="KW-1185">Reference proteome</keyword>
<proteinExistence type="predicted"/>
<comment type="caution">
    <text evidence="1">The sequence shown here is derived from an EMBL/GenBank/DDBJ whole genome shotgun (WGS) entry which is preliminary data.</text>
</comment>
<dbReference type="AlphaFoldDB" id="A0A845AFA7"/>
<dbReference type="RefSeq" id="WP_160752206.1">
    <property type="nucleotide sequence ID" value="NZ_WTYA01000002.1"/>
</dbReference>
<protein>
    <recommendedName>
        <fullName evidence="3">DUF5681 domain-containing protein</fullName>
    </recommendedName>
</protein>
<sequence length="106" mass="11114">MTFVKGTSGNPGGRPKVKLADGRTLTDLARDHTEKAVTALVAVLDSAEATDSARVSAATAILDRGWGRPRQDVGIEMKSDEAMASLLEAARKRAIEAKAVPELPAS</sequence>
<dbReference type="OrthoDB" id="8453986at2"/>